<protein>
    <submittedName>
        <fullName evidence="1">Uncharacterized protein</fullName>
    </submittedName>
</protein>
<evidence type="ECO:0000313" key="1">
    <source>
        <dbReference type="EnsemblPlants" id="OBART07G07360.1"/>
    </source>
</evidence>
<dbReference type="AlphaFoldDB" id="A0A0D3GNP6"/>
<dbReference type="Gramene" id="OBART07G07360.1">
    <property type="protein sequence ID" value="OBART07G07360.1"/>
    <property type="gene ID" value="OBART07G07360"/>
</dbReference>
<sequence length="152" mass="15944">MYCKPGMAIRRSHTTNRSGMAASNACTVAGVELSGAFEGCLLEDFPGCPREMQRGLAAMLINPGECNLETIHSGPGLPWLPEGDAEGLGAMLIAPGECNLETIHDGPRFSSSVAGSSPPSRGAFEGHILKDIPSFKRETQRGLAAMLTISGE</sequence>
<dbReference type="HOGENOM" id="CLU_1725102_0_0_1"/>
<dbReference type="PaxDb" id="65489-OBART07G07360.1"/>
<accession>A0A0D3GNP6</accession>
<dbReference type="SUPFAM" id="SSF47699">
    <property type="entry name" value="Bifunctional inhibitor/lipid-transfer protein/seed storage 2S albumin"/>
    <property type="match status" value="1"/>
</dbReference>
<dbReference type="Gene3D" id="1.10.110.10">
    <property type="entry name" value="Plant lipid-transfer and hydrophobic proteins"/>
    <property type="match status" value="1"/>
</dbReference>
<dbReference type="InterPro" id="IPR036312">
    <property type="entry name" value="Bifun_inhib/LTP/seed_sf"/>
</dbReference>
<name>A0A0D3GNP6_9ORYZ</name>
<reference evidence="1" key="2">
    <citation type="submission" date="2015-03" db="UniProtKB">
        <authorList>
            <consortium name="EnsemblPlants"/>
        </authorList>
    </citation>
    <scope>IDENTIFICATION</scope>
</reference>
<dbReference type="Proteomes" id="UP000026960">
    <property type="component" value="Chromosome 7"/>
</dbReference>
<dbReference type="EnsemblPlants" id="OBART07G07360.1">
    <property type="protein sequence ID" value="OBART07G07360.1"/>
    <property type="gene ID" value="OBART07G07360"/>
</dbReference>
<evidence type="ECO:0000313" key="2">
    <source>
        <dbReference type="Proteomes" id="UP000026960"/>
    </source>
</evidence>
<proteinExistence type="predicted"/>
<organism evidence="1">
    <name type="scientific">Oryza barthii</name>
    <dbReference type="NCBI Taxonomy" id="65489"/>
    <lineage>
        <taxon>Eukaryota</taxon>
        <taxon>Viridiplantae</taxon>
        <taxon>Streptophyta</taxon>
        <taxon>Embryophyta</taxon>
        <taxon>Tracheophyta</taxon>
        <taxon>Spermatophyta</taxon>
        <taxon>Magnoliopsida</taxon>
        <taxon>Liliopsida</taxon>
        <taxon>Poales</taxon>
        <taxon>Poaceae</taxon>
        <taxon>BOP clade</taxon>
        <taxon>Oryzoideae</taxon>
        <taxon>Oryzeae</taxon>
        <taxon>Oryzinae</taxon>
        <taxon>Oryza</taxon>
    </lineage>
</organism>
<keyword evidence="2" id="KW-1185">Reference proteome</keyword>
<reference evidence="1" key="1">
    <citation type="journal article" date="2009" name="Rice">
        <title>De Novo Next Generation Sequencing of Plant Genomes.</title>
        <authorList>
            <person name="Rounsley S."/>
            <person name="Marri P.R."/>
            <person name="Yu Y."/>
            <person name="He R."/>
            <person name="Sisneros N."/>
            <person name="Goicoechea J.L."/>
            <person name="Lee S.J."/>
            <person name="Angelova A."/>
            <person name="Kudrna D."/>
            <person name="Luo M."/>
            <person name="Affourtit J."/>
            <person name="Desany B."/>
            <person name="Knight J."/>
            <person name="Niazi F."/>
            <person name="Egholm M."/>
            <person name="Wing R.A."/>
        </authorList>
    </citation>
    <scope>NUCLEOTIDE SEQUENCE [LARGE SCALE GENOMIC DNA]</scope>
    <source>
        <strain evidence="1">cv. IRGC 105608</strain>
    </source>
</reference>